<dbReference type="InterPro" id="IPR029016">
    <property type="entry name" value="GAF-like_dom_sf"/>
</dbReference>
<dbReference type="CDD" id="cd00082">
    <property type="entry name" value="HisKA"/>
    <property type="match status" value="1"/>
</dbReference>
<dbReference type="EMBL" id="WWCT01000021">
    <property type="protein sequence ID" value="MYN29193.1"/>
    <property type="molecule type" value="Genomic_DNA"/>
</dbReference>
<dbReference type="Pfam" id="PF13185">
    <property type="entry name" value="GAF_2"/>
    <property type="match status" value="1"/>
</dbReference>
<keyword evidence="5" id="KW-0418">Kinase</keyword>
<keyword evidence="4" id="KW-0808">Transferase</keyword>
<evidence type="ECO:0000259" key="7">
    <source>
        <dbReference type="PROSITE" id="PS50109"/>
    </source>
</evidence>
<feature type="domain" description="Histidine kinase" evidence="7">
    <location>
        <begin position="254"/>
        <end position="470"/>
    </location>
</feature>
<dbReference type="PRINTS" id="PR00344">
    <property type="entry name" value="BCTRLSENSOR"/>
</dbReference>
<dbReference type="SUPFAM" id="SSF55874">
    <property type="entry name" value="ATPase domain of HSP90 chaperone/DNA topoisomerase II/histidine kinase"/>
    <property type="match status" value="1"/>
</dbReference>
<dbReference type="Gene3D" id="1.10.287.130">
    <property type="match status" value="1"/>
</dbReference>
<dbReference type="SMART" id="SM00388">
    <property type="entry name" value="HisKA"/>
    <property type="match status" value="1"/>
</dbReference>
<evidence type="ECO:0000313" key="10">
    <source>
        <dbReference type="Proteomes" id="UP000642144"/>
    </source>
</evidence>
<dbReference type="PROSITE" id="PS50110">
    <property type="entry name" value="RESPONSE_REGULATORY"/>
    <property type="match status" value="1"/>
</dbReference>
<dbReference type="SUPFAM" id="SSF47384">
    <property type="entry name" value="Homodimeric domain of signal transducing histidine kinase"/>
    <property type="match status" value="1"/>
</dbReference>
<dbReference type="SMART" id="SM00065">
    <property type="entry name" value="GAF"/>
    <property type="match status" value="1"/>
</dbReference>
<dbReference type="PANTHER" id="PTHR43547">
    <property type="entry name" value="TWO-COMPONENT HISTIDINE KINASE"/>
    <property type="match status" value="1"/>
</dbReference>
<feature type="domain" description="Response regulatory" evidence="8">
    <location>
        <begin position="493"/>
        <end position="609"/>
    </location>
</feature>
<name>A0ABW9W5F2_9BURK</name>
<accession>A0ABW9W5F2</accession>
<dbReference type="EC" id="2.7.13.3" evidence="2"/>
<gene>
    <name evidence="9" type="ORF">GTP69_22575</name>
</gene>
<dbReference type="InterPro" id="IPR003018">
    <property type="entry name" value="GAF"/>
</dbReference>
<dbReference type="CDD" id="cd17580">
    <property type="entry name" value="REC_2_DhkD-like"/>
    <property type="match status" value="1"/>
</dbReference>
<dbReference type="PANTHER" id="PTHR43547:SF2">
    <property type="entry name" value="HYBRID SIGNAL TRANSDUCTION HISTIDINE KINASE C"/>
    <property type="match status" value="1"/>
</dbReference>
<dbReference type="Pfam" id="PF02518">
    <property type="entry name" value="HATPase_c"/>
    <property type="match status" value="1"/>
</dbReference>
<dbReference type="PROSITE" id="PS50109">
    <property type="entry name" value="HIS_KIN"/>
    <property type="match status" value="1"/>
</dbReference>
<comment type="caution">
    <text evidence="9">The sequence shown here is derived from an EMBL/GenBank/DDBJ whole genome shotgun (WGS) entry which is preliminary data.</text>
</comment>
<evidence type="ECO:0000256" key="6">
    <source>
        <dbReference type="PROSITE-ProRule" id="PRU00169"/>
    </source>
</evidence>
<evidence type="ECO:0000256" key="3">
    <source>
        <dbReference type="ARBA" id="ARBA00022553"/>
    </source>
</evidence>
<dbReference type="InterPro" id="IPR005467">
    <property type="entry name" value="His_kinase_dom"/>
</dbReference>
<keyword evidence="10" id="KW-1185">Reference proteome</keyword>
<dbReference type="InterPro" id="IPR004358">
    <property type="entry name" value="Sig_transdc_His_kin-like_C"/>
</dbReference>
<dbReference type="InterPro" id="IPR011006">
    <property type="entry name" value="CheY-like_superfamily"/>
</dbReference>
<dbReference type="InterPro" id="IPR003661">
    <property type="entry name" value="HisK_dim/P_dom"/>
</dbReference>
<dbReference type="Pfam" id="PF00072">
    <property type="entry name" value="Response_reg"/>
    <property type="match status" value="1"/>
</dbReference>
<evidence type="ECO:0000256" key="1">
    <source>
        <dbReference type="ARBA" id="ARBA00000085"/>
    </source>
</evidence>
<dbReference type="RefSeq" id="WP_161056968.1">
    <property type="nucleotide sequence ID" value="NZ_WWCT01000021.1"/>
</dbReference>
<dbReference type="SMART" id="SM00387">
    <property type="entry name" value="HATPase_c"/>
    <property type="match status" value="1"/>
</dbReference>
<keyword evidence="3 6" id="KW-0597">Phosphoprotein</keyword>
<dbReference type="Gene3D" id="3.30.450.40">
    <property type="match status" value="1"/>
</dbReference>
<dbReference type="Gene3D" id="3.40.50.2300">
    <property type="match status" value="1"/>
</dbReference>
<dbReference type="SMART" id="SM00448">
    <property type="entry name" value="REC"/>
    <property type="match status" value="1"/>
</dbReference>
<dbReference type="SUPFAM" id="SSF52172">
    <property type="entry name" value="CheY-like"/>
    <property type="match status" value="1"/>
</dbReference>
<evidence type="ECO:0000256" key="5">
    <source>
        <dbReference type="ARBA" id="ARBA00022777"/>
    </source>
</evidence>
<dbReference type="InterPro" id="IPR036097">
    <property type="entry name" value="HisK_dim/P_sf"/>
</dbReference>
<dbReference type="InterPro" id="IPR001789">
    <property type="entry name" value="Sig_transdc_resp-reg_receiver"/>
</dbReference>
<feature type="modified residue" description="4-aspartylphosphate" evidence="6">
    <location>
        <position position="542"/>
    </location>
</feature>
<dbReference type="Pfam" id="PF00512">
    <property type="entry name" value="HisKA"/>
    <property type="match status" value="1"/>
</dbReference>
<evidence type="ECO:0000256" key="4">
    <source>
        <dbReference type="ARBA" id="ARBA00022679"/>
    </source>
</evidence>
<evidence type="ECO:0000313" key="9">
    <source>
        <dbReference type="EMBL" id="MYN29193.1"/>
    </source>
</evidence>
<dbReference type="Gene3D" id="3.30.565.10">
    <property type="entry name" value="Histidine kinase-like ATPase, C-terminal domain"/>
    <property type="match status" value="1"/>
</dbReference>
<protein>
    <recommendedName>
        <fullName evidence="2">histidine kinase</fullName>
        <ecNumber evidence="2">2.7.13.3</ecNumber>
    </recommendedName>
</protein>
<reference evidence="9 10" key="1">
    <citation type="submission" date="2019-12" db="EMBL/GenBank/DDBJ databases">
        <title>Novel species isolated from a subtropical stream in China.</title>
        <authorList>
            <person name="Lu H."/>
        </authorList>
    </citation>
    <scope>NUCLEOTIDE SEQUENCE [LARGE SCALE GENOMIC DNA]</scope>
    <source>
        <strain evidence="9 10">CY42W</strain>
    </source>
</reference>
<organism evidence="9 10">
    <name type="scientific">Duganella levis</name>
    <dbReference type="NCBI Taxonomy" id="2692169"/>
    <lineage>
        <taxon>Bacteria</taxon>
        <taxon>Pseudomonadati</taxon>
        <taxon>Pseudomonadota</taxon>
        <taxon>Betaproteobacteria</taxon>
        <taxon>Burkholderiales</taxon>
        <taxon>Oxalobacteraceae</taxon>
        <taxon>Telluria group</taxon>
        <taxon>Duganella</taxon>
    </lineage>
</organism>
<dbReference type="Proteomes" id="UP000642144">
    <property type="component" value="Unassembled WGS sequence"/>
</dbReference>
<dbReference type="InterPro" id="IPR036890">
    <property type="entry name" value="HATPase_C_sf"/>
</dbReference>
<sequence length="619" mass="67098">MPATLIERFKRQELSVFNSAMETLVAARTAELRKELALVVAQKQELELALQRKNQGQSQLETALSDAQLLHEISAMLIDENSIGELYQKLVEAATVIMRSEFGSMQRYDPTKGALQLIAQHGLDEEAVAYWQWVKPGRATTCGKALEVGERVIVSDFEACEFISGSEDLIAFRKAGVRAAQSTPLLTRNGRLVGMITTHWTSKQLPSARDLRLLDIIARQAADLIERNISAEALRNQAERLLEADRYKDEFLATLAHELRNPLAPIKNGLTLLRIGKPEQAPRVVDMMERQLGHMVRLVDDLLDVSRISSGKVNLKHERVMLKAVIDIAVEASHPLIQANEHNFKLAIPEADVWLYADATRIAQIVSNLLHNAAKYTPVGGHIELAAEVAGGDVLIHVVDTGIGIPAAMLPQIFKLFAQVDGSAERSRGGLGVGLALSKQLAEMHRGRIDVVSGGDKLGSTFTLVLPIAQAPGAAVMSAAAAAHTPSDERSLRILIVDDNVDAAETLGALMEEVGHSICVVVDSTKALAGALNFVPDVVILDLGMPYLDGFAVARQLRSEPGLGGVYIAALSGWGTDDDRRRTREAGIDHHMVKPVKLVEIVDMLSLVSAGNAAIASPR</sequence>
<dbReference type="InterPro" id="IPR003594">
    <property type="entry name" value="HATPase_dom"/>
</dbReference>
<proteinExistence type="predicted"/>
<comment type="catalytic activity">
    <reaction evidence="1">
        <text>ATP + protein L-histidine = ADP + protein N-phospho-L-histidine.</text>
        <dbReference type="EC" id="2.7.13.3"/>
    </reaction>
</comment>
<dbReference type="SUPFAM" id="SSF55781">
    <property type="entry name" value="GAF domain-like"/>
    <property type="match status" value="1"/>
</dbReference>
<evidence type="ECO:0000256" key="2">
    <source>
        <dbReference type="ARBA" id="ARBA00012438"/>
    </source>
</evidence>
<evidence type="ECO:0000259" key="8">
    <source>
        <dbReference type="PROSITE" id="PS50110"/>
    </source>
</evidence>